<gene>
    <name evidence="1" type="ORF">FRZ06_06370</name>
</gene>
<proteinExistence type="predicted"/>
<keyword evidence="2" id="KW-1185">Reference proteome</keyword>
<name>A0ACD1A9N2_9FIRM</name>
<organism evidence="1 2">
    <name type="scientific">Anoxybacterium hadale</name>
    <dbReference type="NCBI Taxonomy" id="3408580"/>
    <lineage>
        <taxon>Bacteria</taxon>
        <taxon>Bacillati</taxon>
        <taxon>Bacillota</taxon>
        <taxon>Clostridia</taxon>
        <taxon>Peptostreptococcales</taxon>
        <taxon>Anaerovoracaceae</taxon>
        <taxon>Anoxybacterium</taxon>
    </lineage>
</organism>
<dbReference type="EMBL" id="CP042469">
    <property type="protein sequence ID" value="QOX62991.1"/>
    <property type="molecule type" value="Genomic_DNA"/>
</dbReference>
<accession>A0ACD1A9N2</accession>
<sequence length="771" mass="84671">MRLKCSRAVALVLTLLILISLLAGCNTKTKSASAEASQNNQQRVPVEASRIGVMEGSTNEVYAEEHYPKADRQSFKNYVDSTAALDAGKLDYAMMDYTSALRFIRSNQNLKIGSGALTDEKLCLGISKSQPELAQKVSAVVDKYLADGTMDEIISHWIKPDVSDYAVVKTPRLEGAPKIKVAIVSSREPTTFMMNGQYAGLDVELIDRILYELGYQAEYLDMEWGAVITAMGSSKADMTMGMYNTPERADKLLFTSPYFTNPQVLVVRQETGEDTGVKTGSDTDEPQYTALNQLSGKVVASQTGTIADQLINNVIPNVNYSYFNTRADMLAALKNSKVEAMPADEPVARLVAAQNPDLVILPEQIVEDHYGVALQKDSPLTVPVNEAIARLKADGTLDKMKEKWTGADERIKVLPKLVYPGANGTLHVSHEMSAEPMEYVGANGESVGYDLELMLRIGEILDRKVEFTGVDFAGLIPMLQSGKADAAVGCMSITDERKKTVDMSDSYYDGGLYFVVRKAADPAATVSAQIKEGFGDSLKASFTRTFLTENRWKLVLDGLKVTVLISICSGLLGSLLGFGICMLRRSKNRLASLFAAAFIRLIQGTPIVVLLMILYYIIFGKLDISAVLVAIFGFSVNFGVYVSEMMRTGIDAVDKGQIEAAYALGFTRVRTFWKITFPQAARHFLPVFKGEFISMVKMTSIVGYIAIQDLTKVSDIIRSRTLEAFFPLIATAVIYFLVANILTALLSRLEISLDPKRRKRAVKGVVTNDFH</sequence>
<dbReference type="Proteomes" id="UP000594014">
    <property type="component" value="Chromosome"/>
</dbReference>
<reference evidence="1" key="1">
    <citation type="submission" date="2019-08" db="EMBL/GenBank/DDBJ databases">
        <title>Genome sequence of Clostridiales bacterium MT110.</title>
        <authorList>
            <person name="Cao J."/>
        </authorList>
    </citation>
    <scope>NUCLEOTIDE SEQUENCE</scope>
    <source>
        <strain evidence="1">MT110</strain>
    </source>
</reference>
<evidence type="ECO:0000313" key="1">
    <source>
        <dbReference type="EMBL" id="QOX62991.1"/>
    </source>
</evidence>
<protein>
    <submittedName>
        <fullName evidence="1">ABC transporter permease subunit</fullName>
    </submittedName>
</protein>
<evidence type="ECO:0000313" key="2">
    <source>
        <dbReference type="Proteomes" id="UP000594014"/>
    </source>
</evidence>